<organism evidence="1 2">
    <name type="scientific">Puccinia striiformis</name>
    <dbReference type="NCBI Taxonomy" id="27350"/>
    <lineage>
        <taxon>Eukaryota</taxon>
        <taxon>Fungi</taxon>
        <taxon>Dikarya</taxon>
        <taxon>Basidiomycota</taxon>
        <taxon>Pucciniomycotina</taxon>
        <taxon>Pucciniomycetes</taxon>
        <taxon>Pucciniales</taxon>
        <taxon>Pucciniaceae</taxon>
        <taxon>Puccinia</taxon>
    </lineage>
</organism>
<dbReference type="EMBL" id="PKSM01000029">
    <property type="protein sequence ID" value="POW20753.1"/>
    <property type="molecule type" value="Genomic_DNA"/>
</dbReference>
<dbReference type="VEuPathDB" id="FungiDB:PSHT_03194"/>
<sequence length="76" mass="8498">MCDVDSNILSYGHNRFTLVKAIQRDDLNVPMVGDDDIDAGWISQPVIGLPPDLMPRSLNMNPYNPGLGWPFKRDAL</sequence>
<evidence type="ECO:0000313" key="1">
    <source>
        <dbReference type="EMBL" id="POW20753.1"/>
    </source>
</evidence>
<comment type="caution">
    <text evidence="1">The sequence shown here is derived from an EMBL/GenBank/DDBJ whole genome shotgun (WGS) entry which is preliminary data.</text>
</comment>
<accession>A0A2S4WG69</accession>
<reference evidence="2" key="3">
    <citation type="journal article" date="2018" name="Mol. Plant Microbe Interact.">
        <title>Genome sequence resources for the wheat stripe rust pathogen (Puccinia striiformis f. sp. tritici) and the barley stripe rust pathogen (Puccinia striiformis f. sp. hordei).</title>
        <authorList>
            <person name="Xia C."/>
            <person name="Wang M."/>
            <person name="Yin C."/>
            <person name="Cornejo O.E."/>
            <person name="Hulbert S.H."/>
            <person name="Chen X."/>
        </authorList>
    </citation>
    <scope>NUCLEOTIDE SEQUENCE [LARGE SCALE GENOMIC DNA]</scope>
    <source>
        <strain evidence="2">93TX-2</strain>
    </source>
</reference>
<reference evidence="1 2" key="1">
    <citation type="submission" date="2017-12" db="EMBL/GenBank/DDBJ databases">
        <title>Gene loss provides genomic basis for host adaptation in cereal stripe rust fungi.</title>
        <authorList>
            <person name="Xia C."/>
        </authorList>
    </citation>
    <scope>NUCLEOTIDE SEQUENCE [LARGE SCALE GENOMIC DNA]</scope>
    <source>
        <strain evidence="1 2">93TX-2</strain>
    </source>
</reference>
<keyword evidence="2" id="KW-1185">Reference proteome</keyword>
<dbReference type="Proteomes" id="UP000238274">
    <property type="component" value="Unassembled WGS sequence"/>
</dbReference>
<dbReference type="OrthoDB" id="10253954at2759"/>
<protein>
    <submittedName>
        <fullName evidence="1">Uncharacterized protein</fullName>
    </submittedName>
</protein>
<proteinExistence type="predicted"/>
<dbReference type="AlphaFoldDB" id="A0A2S4WG69"/>
<name>A0A2S4WG69_9BASI</name>
<reference evidence="2" key="2">
    <citation type="journal article" date="2018" name="BMC Genomics">
        <title>Genomic insights into host adaptation between the wheat stripe rust pathogen (Puccinia striiformis f. sp. tritici) and the barley stripe rust pathogen (Puccinia striiformis f. sp. hordei).</title>
        <authorList>
            <person name="Xia C."/>
            <person name="Wang M."/>
            <person name="Yin C."/>
            <person name="Cornejo O.E."/>
            <person name="Hulbert S.H."/>
            <person name="Chen X."/>
        </authorList>
    </citation>
    <scope>NUCLEOTIDE SEQUENCE [LARGE SCALE GENOMIC DNA]</scope>
    <source>
        <strain evidence="2">93TX-2</strain>
    </source>
</reference>
<gene>
    <name evidence="1" type="ORF">PSHT_03194</name>
</gene>
<evidence type="ECO:0000313" key="2">
    <source>
        <dbReference type="Proteomes" id="UP000238274"/>
    </source>
</evidence>